<dbReference type="EMBL" id="BAABHK010000028">
    <property type="protein sequence ID" value="GAA4639613.1"/>
    <property type="molecule type" value="Genomic_DNA"/>
</dbReference>
<comment type="caution">
    <text evidence="3">The sequence shown here is derived from an EMBL/GenBank/DDBJ whole genome shotgun (WGS) entry which is preliminary data.</text>
</comment>
<dbReference type="NCBIfam" id="TIGR00026">
    <property type="entry name" value="hi_GC_TIGR00026"/>
    <property type="match status" value="1"/>
</dbReference>
<protein>
    <recommendedName>
        <fullName evidence="5">Nitroreductase</fullName>
    </recommendedName>
</protein>
<evidence type="ECO:0000256" key="2">
    <source>
        <dbReference type="ARBA" id="ARBA00049106"/>
    </source>
</evidence>
<evidence type="ECO:0000313" key="4">
    <source>
        <dbReference type="Proteomes" id="UP001501442"/>
    </source>
</evidence>
<name>A0ABP8UU49_9ACTN</name>
<dbReference type="Proteomes" id="UP001501442">
    <property type="component" value="Unassembled WGS sequence"/>
</dbReference>
<keyword evidence="4" id="KW-1185">Reference proteome</keyword>
<organism evidence="3 4">
    <name type="scientific">Actinoallomurus vinaceus</name>
    <dbReference type="NCBI Taxonomy" id="1080074"/>
    <lineage>
        <taxon>Bacteria</taxon>
        <taxon>Bacillati</taxon>
        <taxon>Actinomycetota</taxon>
        <taxon>Actinomycetes</taxon>
        <taxon>Streptosporangiales</taxon>
        <taxon>Thermomonosporaceae</taxon>
        <taxon>Actinoallomurus</taxon>
    </lineage>
</organism>
<evidence type="ECO:0000256" key="1">
    <source>
        <dbReference type="ARBA" id="ARBA00008710"/>
    </source>
</evidence>
<evidence type="ECO:0000313" key="3">
    <source>
        <dbReference type="EMBL" id="GAA4639613.1"/>
    </source>
</evidence>
<dbReference type="PANTHER" id="PTHR39428">
    <property type="entry name" value="F420H(2)-DEPENDENT QUINONE REDUCTASE RV1261C"/>
    <property type="match status" value="1"/>
</dbReference>
<reference evidence="4" key="1">
    <citation type="journal article" date="2019" name="Int. J. Syst. Evol. Microbiol.">
        <title>The Global Catalogue of Microorganisms (GCM) 10K type strain sequencing project: providing services to taxonomists for standard genome sequencing and annotation.</title>
        <authorList>
            <consortium name="The Broad Institute Genomics Platform"/>
            <consortium name="The Broad Institute Genome Sequencing Center for Infectious Disease"/>
            <person name="Wu L."/>
            <person name="Ma J."/>
        </authorList>
    </citation>
    <scope>NUCLEOTIDE SEQUENCE [LARGE SCALE GENOMIC DNA]</scope>
    <source>
        <strain evidence="4">JCM 17939</strain>
    </source>
</reference>
<gene>
    <name evidence="3" type="ORF">GCM10023196_101900</name>
</gene>
<comment type="similarity">
    <text evidence="1">Belongs to the F420H(2)-dependent quinone reductase family.</text>
</comment>
<dbReference type="PANTHER" id="PTHR39428:SF1">
    <property type="entry name" value="F420H(2)-DEPENDENT QUINONE REDUCTASE RV1261C"/>
    <property type="match status" value="1"/>
</dbReference>
<proteinExistence type="inferred from homology"/>
<dbReference type="SUPFAM" id="SSF50475">
    <property type="entry name" value="FMN-binding split barrel"/>
    <property type="match status" value="1"/>
</dbReference>
<dbReference type="Pfam" id="PF04075">
    <property type="entry name" value="F420H2_quin_red"/>
    <property type="match status" value="1"/>
</dbReference>
<accession>A0ABP8UU49</accession>
<dbReference type="InterPro" id="IPR004378">
    <property type="entry name" value="F420H2_quin_Rdtase"/>
</dbReference>
<sequence length="154" mass="16494">MTSVQSIPPSPEPYVHPINQPIVAEFRANHGVVGGPFSGGDLLLLTTVGARSGRPVTSPLAYFRDRNRLLVVGSAGGSPRHPAWYHNLRAHPAARVEIADRTLTVHAHITAGAERDALFAMIIARAPGYADYQSRVERPIPVVALVPAEAGDPR</sequence>
<dbReference type="Gene3D" id="2.30.110.10">
    <property type="entry name" value="Electron Transport, Fmn-binding Protein, Chain A"/>
    <property type="match status" value="1"/>
</dbReference>
<comment type="catalytic activity">
    <reaction evidence="2">
        <text>oxidized coenzyme F420-(gamma-L-Glu)(n) + a quinol + H(+) = reduced coenzyme F420-(gamma-L-Glu)(n) + a quinone</text>
        <dbReference type="Rhea" id="RHEA:39663"/>
        <dbReference type="Rhea" id="RHEA-COMP:12939"/>
        <dbReference type="Rhea" id="RHEA-COMP:14378"/>
        <dbReference type="ChEBI" id="CHEBI:15378"/>
        <dbReference type="ChEBI" id="CHEBI:24646"/>
        <dbReference type="ChEBI" id="CHEBI:132124"/>
        <dbReference type="ChEBI" id="CHEBI:133980"/>
        <dbReference type="ChEBI" id="CHEBI:139511"/>
    </reaction>
</comment>
<dbReference type="RefSeq" id="WP_345443105.1">
    <property type="nucleotide sequence ID" value="NZ_BAABHK010000028.1"/>
</dbReference>
<evidence type="ECO:0008006" key="5">
    <source>
        <dbReference type="Google" id="ProtNLM"/>
    </source>
</evidence>
<dbReference type="InterPro" id="IPR012349">
    <property type="entry name" value="Split_barrel_FMN-bd"/>
</dbReference>